<name>W1IQX9_9GAMM</name>
<protein>
    <submittedName>
        <fullName evidence="1">Uncharacterized protein</fullName>
    </submittedName>
</protein>
<sequence length="68" mass="8024">MGKLTYYQRCYIYPLQQQIIPELTCNSGKRIKRNCIDGQQQFEKPYAMNADNRNILPGQFRPNSAHLF</sequence>
<dbReference type="STRING" id="1427518.XSR1_10282"/>
<gene>
    <name evidence="1" type="ORF">XSR1_10282</name>
</gene>
<accession>W1IQX9</accession>
<evidence type="ECO:0000313" key="1">
    <source>
        <dbReference type="EMBL" id="CDL80839.1"/>
    </source>
</evidence>
<proteinExistence type="predicted"/>
<dbReference type="EMBL" id="CBXF010000001">
    <property type="protein sequence ID" value="CDL80839.1"/>
    <property type="molecule type" value="Genomic_DNA"/>
</dbReference>
<keyword evidence="2" id="KW-1185">Reference proteome</keyword>
<dbReference type="Proteomes" id="UP000019202">
    <property type="component" value="Unassembled WGS sequence"/>
</dbReference>
<evidence type="ECO:0000313" key="2">
    <source>
        <dbReference type="Proteomes" id="UP000019202"/>
    </source>
</evidence>
<organism evidence="1 2">
    <name type="scientific">Xenorhabdus szentirmaii DSM 16338</name>
    <dbReference type="NCBI Taxonomy" id="1427518"/>
    <lineage>
        <taxon>Bacteria</taxon>
        <taxon>Pseudomonadati</taxon>
        <taxon>Pseudomonadota</taxon>
        <taxon>Gammaproteobacteria</taxon>
        <taxon>Enterobacterales</taxon>
        <taxon>Morganellaceae</taxon>
        <taxon>Xenorhabdus</taxon>
    </lineage>
</organism>
<dbReference type="AlphaFoldDB" id="W1IQX9"/>
<reference evidence="1" key="1">
    <citation type="submission" date="2013-11" db="EMBL/GenBank/DDBJ databases">
        <title>Draft genome sequence and annotation of the entomopathogenic bacteria, Xenorhabdus cabanillasi strain JM26 and Xenorhabdus szentirmai strain DSM 16338.</title>
        <authorList>
            <person name="Gualtieri M."/>
            <person name="Ogier J.C."/>
            <person name="Pages S."/>
            <person name="Givaudan A."/>
            <person name="Gaudriault S."/>
        </authorList>
    </citation>
    <scope>NUCLEOTIDE SEQUENCE [LARGE SCALE GENOMIC DNA]</scope>
    <source>
        <strain evidence="1">DSM 16338</strain>
    </source>
</reference>
<comment type="caution">
    <text evidence="1">The sequence shown here is derived from an EMBL/GenBank/DDBJ whole genome shotgun (WGS) entry which is preliminary data.</text>
</comment>